<dbReference type="eggNOG" id="COG0668">
    <property type="taxonomic scope" value="Bacteria"/>
</dbReference>
<dbReference type="OrthoDB" id="9814206at2"/>
<evidence type="ECO:0000259" key="10">
    <source>
        <dbReference type="Pfam" id="PF00924"/>
    </source>
</evidence>
<evidence type="ECO:0000313" key="11">
    <source>
        <dbReference type="EMBL" id="AIK97120.1"/>
    </source>
</evidence>
<dbReference type="InterPro" id="IPR006685">
    <property type="entry name" value="MscS_channel_2nd"/>
</dbReference>
<dbReference type="Pfam" id="PF00924">
    <property type="entry name" value="MS_channel_2nd"/>
    <property type="match status" value="1"/>
</dbReference>
<keyword evidence="9" id="KW-0732">Signal</keyword>
<gene>
    <name evidence="11" type="ORF">ID47_10880</name>
</gene>
<evidence type="ECO:0000256" key="4">
    <source>
        <dbReference type="ARBA" id="ARBA00022475"/>
    </source>
</evidence>
<feature type="transmembrane region" description="Helical" evidence="8">
    <location>
        <begin position="385"/>
        <end position="403"/>
    </location>
</feature>
<evidence type="ECO:0000256" key="8">
    <source>
        <dbReference type="SAM" id="Phobius"/>
    </source>
</evidence>
<keyword evidence="6 8" id="KW-1133">Transmembrane helix</keyword>
<dbReference type="InterPro" id="IPR010920">
    <property type="entry name" value="LSM_dom_sf"/>
</dbReference>
<dbReference type="InterPro" id="IPR045276">
    <property type="entry name" value="YbiO_bact"/>
</dbReference>
<evidence type="ECO:0000256" key="5">
    <source>
        <dbReference type="ARBA" id="ARBA00022692"/>
    </source>
</evidence>
<dbReference type="AlphaFoldDB" id="A0A077B2B0"/>
<evidence type="ECO:0000313" key="12">
    <source>
        <dbReference type="Proteomes" id="UP000028926"/>
    </source>
</evidence>
<evidence type="ECO:0000256" key="7">
    <source>
        <dbReference type="ARBA" id="ARBA00023136"/>
    </source>
</evidence>
<dbReference type="PANTHER" id="PTHR30460:SF0">
    <property type="entry name" value="MODERATE CONDUCTANCE MECHANOSENSITIVE CHANNEL YBIO"/>
    <property type="match status" value="1"/>
</dbReference>
<keyword evidence="7 8" id="KW-0472">Membrane</keyword>
<feature type="transmembrane region" description="Helical" evidence="8">
    <location>
        <begin position="273"/>
        <end position="297"/>
    </location>
</feature>
<feature type="transmembrane region" description="Helical" evidence="8">
    <location>
        <begin position="231"/>
        <end position="252"/>
    </location>
</feature>
<keyword evidence="4" id="KW-1003">Cell membrane</keyword>
<feature type="transmembrane region" description="Helical" evidence="8">
    <location>
        <begin position="356"/>
        <end position="373"/>
    </location>
</feature>
<dbReference type="GO" id="GO:0005886">
    <property type="term" value="C:plasma membrane"/>
    <property type="evidence" value="ECO:0007669"/>
    <property type="project" value="UniProtKB-SubCell"/>
</dbReference>
<evidence type="ECO:0000256" key="9">
    <source>
        <dbReference type="SAM" id="SignalP"/>
    </source>
</evidence>
<feature type="signal peptide" evidence="9">
    <location>
        <begin position="1"/>
        <end position="20"/>
    </location>
</feature>
<dbReference type="SUPFAM" id="SSF82861">
    <property type="entry name" value="Mechanosensitive channel protein MscS (YggB), transmembrane region"/>
    <property type="match status" value="1"/>
</dbReference>
<feature type="transmembrane region" description="Helical" evidence="8">
    <location>
        <begin position="524"/>
        <end position="542"/>
    </location>
</feature>
<dbReference type="PANTHER" id="PTHR30460">
    <property type="entry name" value="MODERATE CONDUCTANCE MECHANOSENSITIVE CHANNEL YBIO"/>
    <property type="match status" value="1"/>
</dbReference>
<organism evidence="11 12">
    <name type="scientific">Candidatus Odyssella acanthamoebae</name>
    <dbReference type="NCBI Taxonomy" id="91604"/>
    <lineage>
        <taxon>Bacteria</taxon>
        <taxon>Pseudomonadati</taxon>
        <taxon>Pseudomonadota</taxon>
        <taxon>Alphaproteobacteria</taxon>
        <taxon>Holosporales</taxon>
        <taxon>Candidatus Paracaedibacteraceae</taxon>
        <taxon>Candidatus Odyssella</taxon>
    </lineage>
</organism>
<feature type="domain" description="Mechanosensitive ion channel MscS" evidence="10">
    <location>
        <begin position="566"/>
        <end position="630"/>
    </location>
</feature>
<dbReference type="SUPFAM" id="SSF50182">
    <property type="entry name" value="Sm-like ribonucleoproteins"/>
    <property type="match status" value="1"/>
</dbReference>
<name>A0A077B2B0_9PROT</name>
<dbReference type="InterPro" id="IPR011014">
    <property type="entry name" value="MscS_channel_TM-2"/>
</dbReference>
<evidence type="ECO:0000256" key="2">
    <source>
        <dbReference type="ARBA" id="ARBA00004236"/>
    </source>
</evidence>
<dbReference type="Gene3D" id="3.30.70.100">
    <property type="match status" value="1"/>
</dbReference>
<dbReference type="Proteomes" id="UP000028926">
    <property type="component" value="Chromosome"/>
</dbReference>
<dbReference type="RefSeq" id="WP_038466240.1">
    <property type="nucleotide sequence ID" value="NZ_CP008941.1"/>
</dbReference>
<feature type="transmembrane region" description="Helical" evidence="8">
    <location>
        <begin position="154"/>
        <end position="178"/>
    </location>
</feature>
<dbReference type="GO" id="GO:0008381">
    <property type="term" value="F:mechanosensitive monoatomic ion channel activity"/>
    <property type="evidence" value="ECO:0007669"/>
    <property type="project" value="InterPro"/>
</dbReference>
<dbReference type="Gene3D" id="1.10.287.1260">
    <property type="match status" value="1"/>
</dbReference>
<proteinExistence type="inferred from homology"/>
<accession>A0A077B2B0</accession>
<feature type="chain" id="PRO_5001717128" description="Mechanosensitive ion channel MscS domain-containing protein" evidence="9">
    <location>
        <begin position="21"/>
        <end position="734"/>
    </location>
</feature>
<dbReference type="Gene3D" id="2.30.30.60">
    <property type="match status" value="1"/>
</dbReference>
<evidence type="ECO:0000256" key="3">
    <source>
        <dbReference type="ARBA" id="ARBA00008017"/>
    </source>
</evidence>
<comment type="subcellular location">
    <subcellularLocation>
        <location evidence="2">Cell membrane</location>
    </subcellularLocation>
    <subcellularLocation>
        <location evidence="1">Membrane</location>
        <topology evidence="1">Multi-pass membrane protein</topology>
    </subcellularLocation>
</comment>
<feature type="transmembrane region" description="Helical" evidence="8">
    <location>
        <begin position="303"/>
        <end position="321"/>
    </location>
</feature>
<keyword evidence="5 8" id="KW-0812">Transmembrane</keyword>
<comment type="similarity">
    <text evidence="3">Belongs to the MscS (TC 1.A.23) family.</text>
</comment>
<feature type="transmembrane region" description="Helical" evidence="8">
    <location>
        <begin position="199"/>
        <end position="219"/>
    </location>
</feature>
<dbReference type="KEGG" id="paca:ID47_10880"/>
<dbReference type="HOGENOM" id="CLU_377541_0_0_5"/>
<evidence type="ECO:0000256" key="1">
    <source>
        <dbReference type="ARBA" id="ARBA00004141"/>
    </source>
</evidence>
<dbReference type="InterPro" id="IPR023408">
    <property type="entry name" value="MscS_beta-dom_sf"/>
</dbReference>
<keyword evidence="12" id="KW-1185">Reference proteome</keyword>
<evidence type="ECO:0000256" key="6">
    <source>
        <dbReference type="ARBA" id="ARBA00022989"/>
    </source>
</evidence>
<sequence>MFLIRLIFFLSIFFTHPLLALDMDNKNDTAELTQQKDEILGTLSTLVGKKEKVIDKKGDLTVKINDLKDAVRILENQTDRAKVIKVLSSLAFLKQEAEKEQGIIEIASAKITGAIEIGSDAVINAIKLTKHFPDIISDHLIQLKTDEAYRHNTLILIMILTTALGCAIIVEIIVRRFLRWLKLHHRPQEYSFRTMHIHVFRNITPLILFGLVGYLIIYLSQSEWNIITYRGFIFMNIVIMARSMWLLTRVLFGGKATDVNGNEPVAENMSFQFALAGIQTIIIGAIFGEAGALLGMGDLAVDIWLKIIGFGVTSLIVIGVIKNKTYIKSQFEADEESLSGFALLLAKLVEMVFRKLHIIIAAVSITCCFLWMVNLDLVALSIAKALLTTILLSAIFIVGRNWIYKTIVKTKIKLQLQPARRSKIGLNYLEGSTTNIIQTVWHLLFILMILETWGADPIEFAASPTIQPILAKAISVLIILIVIRTLWGWVDHIAKSHIRGRVAGKKLIESSQFVKTVTPILNSVAHWVLAIMAIILILVEFGQDVRPMLYSLGVIGIAISLGAQSLVKDIINGVLTLMEGNIAVGETITIGASTGTVESLSLRSIVLRHGDGAIQTIPFSEVNNIINRSRDYTSFSVNLLVPHKANIVEAQAILQHTFNAISKDPLFGKMIIEPLAISGIDKITDTGINITGSIKIKPDPSNRFAKAFNIYLQKQMEAADLYPPPSQKILSINE</sequence>
<reference evidence="11 12" key="1">
    <citation type="submission" date="2014-07" db="EMBL/GenBank/DDBJ databases">
        <title>Comparative genomic insights into amoeba endosymbionts belonging to the families of Holosporaceae and Candidatus Midichloriaceae within Rickettsiales.</title>
        <authorList>
            <person name="Wang Z."/>
            <person name="Wu M."/>
        </authorList>
    </citation>
    <scope>NUCLEOTIDE SEQUENCE [LARGE SCALE GENOMIC DNA]</scope>
    <source>
        <strain evidence="11">PRA3</strain>
    </source>
</reference>
<dbReference type="EMBL" id="CP008941">
    <property type="protein sequence ID" value="AIK97120.1"/>
    <property type="molecule type" value="Genomic_DNA"/>
</dbReference>
<feature type="transmembrane region" description="Helical" evidence="8">
    <location>
        <begin position="424"/>
        <end position="449"/>
    </location>
</feature>
<protein>
    <recommendedName>
        <fullName evidence="10">Mechanosensitive ion channel MscS domain-containing protein</fullName>
    </recommendedName>
</protein>
<feature type="transmembrane region" description="Helical" evidence="8">
    <location>
        <begin position="469"/>
        <end position="490"/>
    </location>
</feature>